<keyword evidence="5" id="KW-1185">Reference proteome</keyword>
<keyword evidence="4" id="KW-0808">Transferase</keyword>
<dbReference type="Gene3D" id="3.90.25.10">
    <property type="entry name" value="UDP-galactose 4-epimerase, domain 1"/>
    <property type="match status" value="1"/>
</dbReference>
<protein>
    <submittedName>
        <fullName evidence="4">Glycosyltransferase family 2 protein</fullName>
    </submittedName>
</protein>
<dbReference type="PANTHER" id="PTHR43000">
    <property type="entry name" value="DTDP-D-GLUCOSE 4,6-DEHYDRATASE-RELATED"/>
    <property type="match status" value="1"/>
</dbReference>
<evidence type="ECO:0000256" key="1">
    <source>
        <dbReference type="ARBA" id="ARBA00007637"/>
    </source>
</evidence>
<dbReference type="AlphaFoldDB" id="A0A165P7W3"/>
<dbReference type="Gene3D" id="3.40.50.720">
    <property type="entry name" value="NAD(P)-binding Rossmann-like Domain"/>
    <property type="match status" value="1"/>
</dbReference>
<feature type="domain" description="Glycosyltransferase 2-like" evidence="2">
    <location>
        <begin position="626"/>
        <end position="732"/>
    </location>
</feature>
<evidence type="ECO:0000313" key="5">
    <source>
        <dbReference type="Proteomes" id="UP000076761"/>
    </source>
</evidence>
<dbReference type="GO" id="GO:0016740">
    <property type="term" value="F:transferase activity"/>
    <property type="evidence" value="ECO:0007669"/>
    <property type="project" value="UniProtKB-KW"/>
</dbReference>
<proteinExistence type="inferred from homology"/>
<reference evidence="4 5" key="1">
    <citation type="journal article" date="2016" name="Mol. Biol. Evol.">
        <title>Comparative Genomics of Early-Diverging Mushroom-Forming Fungi Provides Insights into the Origins of Lignocellulose Decay Capabilities.</title>
        <authorList>
            <person name="Nagy L.G."/>
            <person name="Riley R."/>
            <person name="Tritt A."/>
            <person name="Adam C."/>
            <person name="Daum C."/>
            <person name="Floudas D."/>
            <person name="Sun H."/>
            <person name="Yadav J.S."/>
            <person name="Pangilinan J."/>
            <person name="Larsson K.H."/>
            <person name="Matsuura K."/>
            <person name="Barry K."/>
            <person name="Labutti K."/>
            <person name="Kuo R."/>
            <person name="Ohm R.A."/>
            <person name="Bhattacharya S.S."/>
            <person name="Shirouzu T."/>
            <person name="Yoshinaga Y."/>
            <person name="Martin F.M."/>
            <person name="Grigoriev I.V."/>
            <person name="Hibbett D.S."/>
        </authorList>
    </citation>
    <scope>NUCLEOTIDE SEQUENCE [LARGE SCALE GENOMIC DNA]</scope>
    <source>
        <strain evidence="4 5">HHB14362 ss-1</strain>
    </source>
</reference>
<dbReference type="Proteomes" id="UP000076761">
    <property type="component" value="Unassembled WGS sequence"/>
</dbReference>
<dbReference type="SUPFAM" id="SSF51735">
    <property type="entry name" value="NAD(P)-binding Rossmann-fold domains"/>
    <property type="match status" value="1"/>
</dbReference>
<dbReference type="STRING" id="1314782.A0A165P7W3"/>
<dbReference type="CDD" id="cd00761">
    <property type="entry name" value="Glyco_tranf_GTA_type"/>
    <property type="match status" value="1"/>
</dbReference>
<dbReference type="Pfam" id="PF01370">
    <property type="entry name" value="Epimerase"/>
    <property type="match status" value="1"/>
</dbReference>
<dbReference type="InterPro" id="IPR036291">
    <property type="entry name" value="NAD(P)-bd_dom_sf"/>
</dbReference>
<dbReference type="InterPro" id="IPR001173">
    <property type="entry name" value="Glyco_trans_2-like"/>
</dbReference>
<evidence type="ECO:0000313" key="4">
    <source>
        <dbReference type="EMBL" id="KZT20645.1"/>
    </source>
</evidence>
<dbReference type="InParanoid" id="A0A165P7W3"/>
<dbReference type="InterPro" id="IPR029044">
    <property type="entry name" value="Nucleotide-diphossugar_trans"/>
</dbReference>
<organism evidence="4 5">
    <name type="scientific">Neolentinus lepideus HHB14362 ss-1</name>
    <dbReference type="NCBI Taxonomy" id="1314782"/>
    <lineage>
        <taxon>Eukaryota</taxon>
        <taxon>Fungi</taxon>
        <taxon>Dikarya</taxon>
        <taxon>Basidiomycota</taxon>
        <taxon>Agaricomycotina</taxon>
        <taxon>Agaricomycetes</taxon>
        <taxon>Gloeophyllales</taxon>
        <taxon>Gloeophyllaceae</taxon>
        <taxon>Neolentinus</taxon>
    </lineage>
</organism>
<dbReference type="OrthoDB" id="331544at2759"/>
<evidence type="ECO:0000259" key="3">
    <source>
        <dbReference type="Pfam" id="PF01370"/>
    </source>
</evidence>
<dbReference type="Pfam" id="PF00535">
    <property type="entry name" value="Glycos_transf_2"/>
    <property type="match status" value="1"/>
</dbReference>
<accession>A0A165P7W3</accession>
<sequence length="1015" mass="113753">MQTEVKETSVILVTGGHGFIGSHVAQRLYREGHRIRVADIEARSPFSESICTERAIGNLCDPDFCLRVVQNVDTILHFAATMGGMGTIHADNDFIIYSENHSMTMNLLSAAVQAGVKRFLYASSACVYPESLQGPDNTDVSLRESDVWVNPPPRPQGLYGLEKLNTELLLAQYSGQIEVRIARFHNVYGPRGAWYNGREKVPAAFLRKALAGKFMGTVPFDFEIWGDGTQRRSFLYIEDCVDAVCSLLRSDCTTPVNIGTEKSVTMQALANIALRCVGIESEYARYHYDLNKPVGVASRNSNNDFVSRELCWAPTISLEEGMSRTGKWMEDEMQKWLNGLDHKERQSLLEGFQHSQLVDLQSLAHTFAILLPVTSRGSSSPDNFLDNLRNFAVSLQRTTWRDRHNLGGDRYTVRVYLAIDHDDDYLLGSGGGNRVAVMLRDEGIMNIETVICSFPRGHVCDLWRTLARRAWEDNCDYFVLVGDDVVLLDEGWMRDAVAEFAKMAREEHVPHGIGCVAFTDITFPGMPTFPIIHRTHMDIFKGEVVPEIFVNQDGDPYLYQLYRRWGCSSMFTSRISNRVGGSTQARYHKQHAVDWTFSTLDESTAKVEEWLGKMGSLVQRKLALDVVIPCYRVQLRFLEPILQLKSSNTCSVTFIIIIDDPNSPHTAELERKFAHRPDVRIRVNEKNMGASASRNRGMKESAGEWIHFLDDDVSPQPDLLVEAENSIRAHPKAAGFIGNAQFPSADSIFTAAVHLAGVTYFWDIATKMNEDMPWGVTANLIARRNIKDGVEYDLQFPKTGGGEDIDFCRKKRNFSLANGGEGFRAGPKVVVTHPWWNNGARSYWRFYMWSKGDGGLVKLYPEYTYLDVAPNSAEMLLLSGLLALLGGFQLLITGHLRALAFAGRSVCAVIVANVMHDVYRHLFRDAERTKAMKTTVSGGRWMIAVLESSLIRIASEGGRAIGMLERGEVGLLGKRFDWFTGRAGDGPKTEERKNSGQRFGLVIALMGLVMVMFSK</sequence>
<comment type="similarity">
    <text evidence="1">Belongs to the NAD(P)-dependent epimerase/dehydratase family.</text>
</comment>
<dbReference type="EMBL" id="KV425617">
    <property type="protein sequence ID" value="KZT20645.1"/>
    <property type="molecule type" value="Genomic_DNA"/>
</dbReference>
<evidence type="ECO:0000259" key="2">
    <source>
        <dbReference type="Pfam" id="PF00535"/>
    </source>
</evidence>
<dbReference type="SUPFAM" id="SSF53448">
    <property type="entry name" value="Nucleotide-diphospho-sugar transferases"/>
    <property type="match status" value="1"/>
</dbReference>
<feature type="domain" description="NAD-dependent epimerase/dehydratase" evidence="3">
    <location>
        <begin position="11"/>
        <end position="259"/>
    </location>
</feature>
<dbReference type="Gene3D" id="3.90.550.10">
    <property type="entry name" value="Spore Coat Polysaccharide Biosynthesis Protein SpsA, Chain A"/>
    <property type="match status" value="1"/>
</dbReference>
<name>A0A165P7W3_9AGAM</name>
<dbReference type="InterPro" id="IPR001509">
    <property type="entry name" value="Epimerase_deHydtase"/>
</dbReference>
<gene>
    <name evidence="4" type="ORF">NEOLEDRAFT_1100511</name>
</gene>